<reference evidence="2 3" key="1">
    <citation type="journal article" date="2020" name="G3 (Bethesda)">
        <title>Improved Reference Genome for Cyclotella cryptica CCMP332, a Model for Cell Wall Morphogenesis, Salinity Adaptation, and Lipid Production in Diatoms (Bacillariophyta).</title>
        <authorList>
            <person name="Roberts W.R."/>
            <person name="Downey K.M."/>
            <person name="Ruck E.C."/>
            <person name="Traller J.C."/>
            <person name="Alverson A.J."/>
        </authorList>
    </citation>
    <scope>NUCLEOTIDE SEQUENCE [LARGE SCALE GENOMIC DNA]</scope>
    <source>
        <strain evidence="2 3">CCMP332</strain>
    </source>
</reference>
<feature type="region of interest" description="Disordered" evidence="1">
    <location>
        <begin position="50"/>
        <end position="149"/>
    </location>
</feature>
<feature type="compositionally biased region" description="Basic and acidic residues" evidence="1">
    <location>
        <begin position="60"/>
        <end position="76"/>
    </location>
</feature>
<dbReference type="EMBL" id="JABMIG020000009">
    <property type="protein sequence ID" value="KAL3804193.1"/>
    <property type="molecule type" value="Genomic_DNA"/>
</dbReference>
<proteinExistence type="predicted"/>
<evidence type="ECO:0000256" key="1">
    <source>
        <dbReference type="SAM" id="MobiDB-lite"/>
    </source>
</evidence>
<dbReference type="AlphaFoldDB" id="A0ABD3QVF9"/>
<gene>
    <name evidence="2" type="ORF">HJC23_013712</name>
</gene>
<comment type="caution">
    <text evidence="2">The sequence shown here is derived from an EMBL/GenBank/DDBJ whole genome shotgun (WGS) entry which is preliminary data.</text>
</comment>
<name>A0ABD3QVF9_9STRA</name>
<keyword evidence="3" id="KW-1185">Reference proteome</keyword>
<protein>
    <submittedName>
        <fullName evidence="2">Uncharacterized protein</fullName>
    </submittedName>
</protein>
<evidence type="ECO:0000313" key="3">
    <source>
        <dbReference type="Proteomes" id="UP001516023"/>
    </source>
</evidence>
<sequence>MPRGTRVTHFPKMCEKAPPPFCGPRPVRIEDEPQEYRDDDGHSIIIILPAHNPLNNPSDSIHHGHHPDNDREDNCHTNKASYPSFPFVNNHNDTAASIPNRGQQRQNETHQPRTNKHDNTHSLDGTAPPPLHRSSPLHHGIRHGGGAWW</sequence>
<dbReference type="Proteomes" id="UP001516023">
    <property type="component" value="Unassembled WGS sequence"/>
</dbReference>
<organism evidence="2 3">
    <name type="scientific">Cyclotella cryptica</name>
    <dbReference type="NCBI Taxonomy" id="29204"/>
    <lineage>
        <taxon>Eukaryota</taxon>
        <taxon>Sar</taxon>
        <taxon>Stramenopiles</taxon>
        <taxon>Ochrophyta</taxon>
        <taxon>Bacillariophyta</taxon>
        <taxon>Coscinodiscophyceae</taxon>
        <taxon>Thalassiosirophycidae</taxon>
        <taxon>Stephanodiscales</taxon>
        <taxon>Stephanodiscaceae</taxon>
        <taxon>Cyclotella</taxon>
    </lineage>
</organism>
<evidence type="ECO:0000313" key="2">
    <source>
        <dbReference type="EMBL" id="KAL3804193.1"/>
    </source>
</evidence>
<accession>A0ABD3QVF9</accession>
<feature type="compositionally biased region" description="Polar residues" evidence="1">
    <location>
        <begin position="77"/>
        <end position="106"/>
    </location>
</feature>
<feature type="compositionally biased region" description="Basic and acidic residues" evidence="1">
    <location>
        <begin position="107"/>
        <end position="121"/>
    </location>
</feature>